<evidence type="ECO:0000313" key="3">
    <source>
        <dbReference type="Proteomes" id="UP000450917"/>
    </source>
</evidence>
<evidence type="ECO:0000313" key="2">
    <source>
        <dbReference type="EMBL" id="MUG73610.1"/>
    </source>
</evidence>
<accession>A0A7X2ZFZ4</accession>
<dbReference type="EMBL" id="WNZX01000029">
    <property type="protein sequence ID" value="MUG73610.1"/>
    <property type="molecule type" value="Genomic_DNA"/>
</dbReference>
<gene>
    <name evidence="2" type="ORF">GNP93_23585</name>
</gene>
<name>A0A7X2ZFZ4_9BACL</name>
<evidence type="ECO:0000256" key="1">
    <source>
        <dbReference type="SAM" id="Phobius"/>
    </source>
</evidence>
<feature type="transmembrane region" description="Helical" evidence="1">
    <location>
        <begin position="35"/>
        <end position="55"/>
    </location>
</feature>
<keyword evidence="3" id="KW-1185">Reference proteome</keyword>
<dbReference type="AlphaFoldDB" id="A0A7X2ZFZ4"/>
<protein>
    <submittedName>
        <fullName evidence="2">Uncharacterized protein</fullName>
    </submittedName>
</protein>
<keyword evidence="1" id="KW-1133">Transmembrane helix</keyword>
<dbReference type="RefSeq" id="WP_155615656.1">
    <property type="nucleotide sequence ID" value="NZ_JBDLZV010000001.1"/>
</dbReference>
<organism evidence="2 3">
    <name type="scientific">Paenibacillus validus</name>
    <dbReference type="NCBI Taxonomy" id="44253"/>
    <lineage>
        <taxon>Bacteria</taxon>
        <taxon>Bacillati</taxon>
        <taxon>Bacillota</taxon>
        <taxon>Bacilli</taxon>
        <taxon>Bacillales</taxon>
        <taxon>Paenibacillaceae</taxon>
        <taxon>Paenibacillus</taxon>
    </lineage>
</organism>
<proteinExistence type="predicted"/>
<sequence>MAFLALLLKIIGAVSQVSSIVYIITAIIKKKKGHVRIGFIILVVACILLIIATRMEDSLRAGYR</sequence>
<keyword evidence="1" id="KW-0472">Membrane</keyword>
<dbReference type="Proteomes" id="UP000450917">
    <property type="component" value="Unassembled WGS sequence"/>
</dbReference>
<comment type="caution">
    <text evidence="2">The sequence shown here is derived from an EMBL/GenBank/DDBJ whole genome shotgun (WGS) entry which is preliminary data.</text>
</comment>
<reference evidence="2 3" key="1">
    <citation type="submission" date="2019-11" db="EMBL/GenBank/DDBJ databases">
        <title>Draft genome sequences of five Paenibacillus species of dairy origin.</title>
        <authorList>
            <person name="Olajide A.M."/>
            <person name="Chen S."/>
            <person name="Lapointe G."/>
        </authorList>
    </citation>
    <scope>NUCLEOTIDE SEQUENCE [LARGE SCALE GENOMIC DNA]</scope>
    <source>
        <strain evidence="2 3">2CS3</strain>
    </source>
</reference>
<keyword evidence="1" id="KW-0812">Transmembrane</keyword>